<dbReference type="Proteomes" id="UP001519363">
    <property type="component" value="Unassembled WGS sequence"/>
</dbReference>
<keyword evidence="5" id="KW-1185">Reference proteome</keyword>
<protein>
    <submittedName>
        <fullName evidence="4">Iron complex transport system ATP-binding protein</fullName>
    </submittedName>
</protein>
<dbReference type="InterPro" id="IPR027417">
    <property type="entry name" value="P-loop_NTPase"/>
</dbReference>
<dbReference type="InterPro" id="IPR003593">
    <property type="entry name" value="AAA+_ATPase"/>
</dbReference>
<sequence>MRTKGLAVGYQGRAVLSGIDLELRAGQLVCLLGANGTGKSTLLRTLAGAQPPVAGSVELRGVPLDRLSRAERARALAVVLTTRVAVGGLRGIELVELGRAPYTGWSGRLRAHDRAVVREALELAGATGLAGRLLEELSDGERQRLMVARALAQQPGVLLLDEPTAFLDAPRRAELTAVLRRLGRASELAVLLSTHDVELALRNADVVWLVHPEGHVVAAAPEDLVLSGVLAGAFNGREHTFDPLAGGFQVRQHVRGTARVTGAVDELTSVWTRRAVERAGYRVVAEAGPVDVELVCHRGLWKLATPASTTEHHSLASVVEVVRGGQAETAT</sequence>
<keyword evidence="2 4" id="KW-0067">ATP-binding</keyword>
<dbReference type="Pfam" id="PF00005">
    <property type="entry name" value="ABC_tran"/>
    <property type="match status" value="1"/>
</dbReference>
<dbReference type="SUPFAM" id="SSF52540">
    <property type="entry name" value="P-loop containing nucleoside triphosphate hydrolases"/>
    <property type="match status" value="1"/>
</dbReference>
<keyword evidence="1" id="KW-0547">Nucleotide-binding</keyword>
<dbReference type="PANTHER" id="PTHR42794">
    <property type="entry name" value="HEMIN IMPORT ATP-BINDING PROTEIN HMUV"/>
    <property type="match status" value="1"/>
</dbReference>
<dbReference type="PROSITE" id="PS50893">
    <property type="entry name" value="ABC_TRANSPORTER_2"/>
    <property type="match status" value="1"/>
</dbReference>
<evidence type="ECO:0000313" key="5">
    <source>
        <dbReference type="Proteomes" id="UP001519363"/>
    </source>
</evidence>
<evidence type="ECO:0000259" key="3">
    <source>
        <dbReference type="PROSITE" id="PS50893"/>
    </source>
</evidence>
<evidence type="ECO:0000313" key="4">
    <source>
        <dbReference type="EMBL" id="MBP2477344.1"/>
    </source>
</evidence>
<feature type="domain" description="ABC transporter" evidence="3">
    <location>
        <begin position="1"/>
        <end position="237"/>
    </location>
</feature>
<dbReference type="CDD" id="cd03214">
    <property type="entry name" value="ABC_Iron-Siderophores_B12_Hemin"/>
    <property type="match status" value="1"/>
</dbReference>
<dbReference type="InterPro" id="IPR003439">
    <property type="entry name" value="ABC_transporter-like_ATP-bd"/>
</dbReference>
<reference evidence="4 5" key="1">
    <citation type="submission" date="2021-03" db="EMBL/GenBank/DDBJ databases">
        <title>Sequencing the genomes of 1000 actinobacteria strains.</title>
        <authorList>
            <person name="Klenk H.-P."/>
        </authorList>
    </citation>
    <scope>NUCLEOTIDE SEQUENCE [LARGE SCALE GENOMIC DNA]</scope>
    <source>
        <strain evidence="4 5">DSM 44580</strain>
    </source>
</reference>
<evidence type="ECO:0000256" key="1">
    <source>
        <dbReference type="ARBA" id="ARBA00022741"/>
    </source>
</evidence>
<organism evidence="4 5">
    <name type="scientific">Crossiella equi</name>
    <dbReference type="NCBI Taxonomy" id="130796"/>
    <lineage>
        <taxon>Bacteria</taxon>
        <taxon>Bacillati</taxon>
        <taxon>Actinomycetota</taxon>
        <taxon>Actinomycetes</taxon>
        <taxon>Pseudonocardiales</taxon>
        <taxon>Pseudonocardiaceae</taxon>
        <taxon>Crossiella</taxon>
    </lineage>
</organism>
<accession>A0ABS5AL94</accession>
<comment type="caution">
    <text evidence="4">The sequence shown here is derived from an EMBL/GenBank/DDBJ whole genome shotgun (WGS) entry which is preliminary data.</text>
</comment>
<name>A0ABS5AL94_9PSEU</name>
<dbReference type="Gene3D" id="3.40.50.300">
    <property type="entry name" value="P-loop containing nucleotide triphosphate hydrolases"/>
    <property type="match status" value="1"/>
</dbReference>
<dbReference type="GO" id="GO:0005524">
    <property type="term" value="F:ATP binding"/>
    <property type="evidence" value="ECO:0007669"/>
    <property type="project" value="UniProtKB-KW"/>
</dbReference>
<proteinExistence type="predicted"/>
<evidence type="ECO:0000256" key="2">
    <source>
        <dbReference type="ARBA" id="ARBA00022840"/>
    </source>
</evidence>
<dbReference type="EMBL" id="JAGIOO010000001">
    <property type="protein sequence ID" value="MBP2477344.1"/>
    <property type="molecule type" value="Genomic_DNA"/>
</dbReference>
<dbReference type="PANTHER" id="PTHR42794:SF2">
    <property type="entry name" value="ABC TRANSPORTER ATP-BINDING PROTEIN"/>
    <property type="match status" value="1"/>
</dbReference>
<dbReference type="SMART" id="SM00382">
    <property type="entry name" value="AAA"/>
    <property type="match status" value="1"/>
</dbReference>
<gene>
    <name evidence="4" type="ORF">JOF53_006216</name>
</gene>